<evidence type="ECO:0000256" key="5">
    <source>
        <dbReference type="SAM" id="Phobius"/>
    </source>
</evidence>
<dbReference type="EMBL" id="VFML01000001">
    <property type="protein sequence ID" value="TQJ01401.1"/>
    <property type="molecule type" value="Genomic_DNA"/>
</dbReference>
<accession>A0A542DE97</accession>
<dbReference type="PANTHER" id="PTHR10361">
    <property type="entry name" value="SODIUM-BILE ACID COTRANSPORTER"/>
    <property type="match status" value="1"/>
</dbReference>
<feature type="transmembrane region" description="Helical" evidence="5">
    <location>
        <begin position="260"/>
        <end position="282"/>
    </location>
</feature>
<evidence type="ECO:0000313" key="6">
    <source>
        <dbReference type="EMBL" id="TQJ01401.1"/>
    </source>
</evidence>
<sequence>MESSIATTVLLPVALAVIMFGLGLSLTVKDFARVLAYPRAVLVALGCQIVLLPAACFGLVHLLGLAPELAVGMMLLAASPGGTTANLFSHLAHGDVALNITLTAVNSVLAVVTLPVVVNLSLDYFLGDGAAIGLQFGKTLQVFAIVLIPVVLGLLARSKAPGLAARAGRPVKLLSVIFLVATIAAAVFQERANIAGYLADVGVAAVLFSGLSIAVGYLAPRLFRVGVRQSIAAAMEIGIHNSVLAITVALSPVLLNNPRIAIPAAVYGVVMFGTAGAFGYLISRRVRAPAERPG</sequence>
<dbReference type="InterPro" id="IPR038770">
    <property type="entry name" value="Na+/solute_symporter_sf"/>
</dbReference>
<dbReference type="Proteomes" id="UP000320876">
    <property type="component" value="Unassembled WGS sequence"/>
</dbReference>
<name>A0A542DE97_AMYCI</name>
<dbReference type="Pfam" id="PF01758">
    <property type="entry name" value="SBF"/>
    <property type="match status" value="1"/>
</dbReference>
<dbReference type="InterPro" id="IPR004710">
    <property type="entry name" value="Bilac:Na_transpt"/>
</dbReference>
<proteinExistence type="predicted"/>
<feature type="transmembrane region" description="Helical" evidence="5">
    <location>
        <begin position="69"/>
        <end position="89"/>
    </location>
</feature>
<protein>
    <submittedName>
        <fullName evidence="6">BASS family bile acid:Na+ symporter</fullName>
    </submittedName>
</protein>
<dbReference type="AlphaFoldDB" id="A0A542DE97"/>
<feature type="transmembrane region" description="Helical" evidence="5">
    <location>
        <begin position="231"/>
        <end position="254"/>
    </location>
</feature>
<evidence type="ECO:0000256" key="2">
    <source>
        <dbReference type="ARBA" id="ARBA00022692"/>
    </source>
</evidence>
<keyword evidence="3 5" id="KW-1133">Transmembrane helix</keyword>
<feature type="transmembrane region" description="Helical" evidence="5">
    <location>
        <begin position="96"/>
        <end position="120"/>
    </location>
</feature>
<dbReference type="Gene3D" id="1.20.1530.20">
    <property type="match status" value="1"/>
</dbReference>
<organism evidence="6 7">
    <name type="scientific">Amycolatopsis cihanbeyliensis</name>
    <dbReference type="NCBI Taxonomy" id="1128664"/>
    <lineage>
        <taxon>Bacteria</taxon>
        <taxon>Bacillati</taxon>
        <taxon>Actinomycetota</taxon>
        <taxon>Actinomycetes</taxon>
        <taxon>Pseudonocardiales</taxon>
        <taxon>Pseudonocardiaceae</taxon>
        <taxon>Amycolatopsis</taxon>
    </lineage>
</organism>
<feature type="transmembrane region" description="Helical" evidence="5">
    <location>
        <begin position="140"/>
        <end position="158"/>
    </location>
</feature>
<evidence type="ECO:0000256" key="1">
    <source>
        <dbReference type="ARBA" id="ARBA00004141"/>
    </source>
</evidence>
<feature type="transmembrane region" description="Helical" evidence="5">
    <location>
        <begin position="40"/>
        <end position="63"/>
    </location>
</feature>
<feature type="transmembrane region" description="Helical" evidence="5">
    <location>
        <begin position="194"/>
        <end position="219"/>
    </location>
</feature>
<evidence type="ECO:0000313" key="7">
    <source>
        <dbReference type="Proteomes" id="UP000320876"/>
    </source>
</evidence>
<dbReference type="OrthoDB" id="9806785at2"/>
<comment type="subcellular location">
    <subcellularLocation>
        <location evidence="1">Membrane</location>
        <topology evidence="1">Multi-pass membrane protein</topology>
    </subcellularLocation>
</comment>
<evidence type="ECO:0000256" key="4">
    <source>
        <dbReference type="ARBA" id="ARBA00023136"/>
    </source>
</evidence>
<dbReference type="RefSeq" id="WP_141996213.1">
    <property type="nucleotide sequence ID" value="NZ_VFML01000001.1"/>
</dbReference>
<dbReference type="InterPro" id="IPR002657">
    <property type="entry name" value="BilAc:Na_symport/Acr3"/>
</dbReference>
<keyword evidence="7" id="KW-1185">Reference proteome</keyword>
<keyword evidence="2 5" id="KW-0812">Transmembrane</keyword>
<keyword evidence="4 5" id="KW-0472">Membrane</keyword>
<evidence type="ECO:0000256" key="3">
    <source>
        <dbReference type="ARBA" id="ARBA00022989"/>
    </source>
</evidence>
<comment type="caution">
    <text evidence="6">The sequence shown here is derived from an EMBL/GenBank/DDBJ whole genome shotgun (WGS) entry which is preliminary data.</text>
</comment>
<dbReference type="GO" id="GO:0016020">
    <property type="term" value="C:membrane"/>
    <property type="evidence" value="ECO:0007669"/>
    <property type="project" value="UniProtKB-SubCell"/>
</dbReference>
<feature type="transmembrane region" description="Helical" evidence="5">
    <location>
        <begin position="170"/>
        <end position="188"/>
    </location>
</feature>
<dbReference type="PANTHER" id="PTHR10361:SF24">
    <property type="entry name" value="P3 PROTEIN"/>
    <property type="match status" value="1"/>
</dbReference>
<reference evidence="6 7" key="1">
    <citation type="submission" date="2019-06" db="EMBL/GenBank/DDBJ databases">
        <title>Sequencing the genomes of 1000 actinobacteria strains.</title>
        <authorList>
            <person name="Klenk H.-P."/>
        </authorList>
    </citation>
    <scope>NUCLEOTIDE SEQUENCE [LARGE SCALE GENOMIC DNA]</scope>
    <source>
        <strain evidence="6 7">DSM 45679</strain>
    </source>
</reference>
<feature type="transmembrane region" description="Helical" evidence="5">
    <location>
        <begin position="6"/>
        <end position="28"/>
    </location>
</feature>
<gene>
    <name evidence="6" type="ORF">FB471_1079</name>
</gene>